<evidence type="ECO:0000313" key="3">
    <source>
        <dbReference type="EMBL" id="KAK7248868.1"/>
    </source>
</evidence>
<feature type="region of interest" description="Disordered" evidence="2">
    <location>
        <begin position="1336"/>
        <end position="1369"/>
    </location>
</feature>
<name>A0ABR1G6U3_AURAN</name>
<dbReference type="EMBL" id="JBBJCI010000085">
    <property type="protein sequence ID" value="KAK7248868.1"/>
    <property type="molecule type" value="Genomic_DNA"/>
</dbReference>
<reference evidence="3 4" key="1">
    <citation type="submission" date="2024-03" db="EMBL/GenBank/DDBJ databases">
        <title>Aureococcus anophagefferens CCMP1851 and Kratosvirus quantuckense: Draft genome of a second virus-susceptible host strain in the model system.</title>
        <authorList>
            <person name="Chase E."/>
            <person name="Truchon A.R."/>
            <person name="Schepens W."/>
            <person name="Wilhelm S.W."/>
        </authorList>
    </citation>
    <scope>NUCLEOTIDE SEQUENCE [LARGE SCALE GENOMIC DNA]</scope>
    <source>
        <strain evidence="3 4">CCMP1851</strain>
    </source>
</reference>
<accession>A0ABR1G6U3</accession>
<feature type="compositionally biased region" description="Acidic residues" evidence="2">
    <location>
        <begin position="1804"/>
        <end position="1814"/>
    </location>
</feature>
<dbReference type="SUPFAM" id="SSF48371">
    <property type="entry name" value="ARM repeat"/>
    <property type="match status" value="1"/>
</dbReference>
<feature type="region of interest" description="Disordered" evidence="2">
    <location>
        <begin position="1734"/>
        <end position="1763"/>
    </location>
</feature>
<dbReference type="Gene3D" id="1.25.10.10">
    <property type="entry name" value="Leucine-rich Repeat Variant"/>
    <property type="match status" value="1"/>
</dbReference>
<dbReference type="InterPro" id="IPR016024">
    <property type="entry name" value="ARM-type_fold"/>
</dbReference>
<dbReference type="InterPro" id="IPR011989">
    <property type="entry name" value="ARM-like"/>
</dbReference>
<gene>
    <name evidence="3" type="ORF">SO694_000422103</name>
</gene>
<comment type="caution">
    <text evidence="3">The sequence shown here is derived from an EMBL/GenBank/DDBJ whole genome shotgun (WGS) entry which is preliminary data.</text>
</comment>
<feature type="region of interest" description="Disordered" evidence="2">
    <location>
        <begin position="1398"/>
        <end position="1532"/>
    </location>
</feature>
<organism evidence="3 4">
    <name type="scientific">Aureococcus anophagefferens</name>
    <name type="common">Harmful bloom alga</name>
    <dbReference type="NCBI Taxonomy" id="44056"/>
    <lineage>
        <taxon>Eukaryota</taxon>
        <taxon>Sar</taxon>
        <taxon>Stramenopiles</taxon>
        <taxon>Ochrophyta</taxon>
        <taxon>Pelagophyceae</taxon>
        <taxon>Pelagomonadales</taxon>
        <taxon>Pelagomonadaceae</taxon>
        <taxon>Aureococcus</taxon>
    </lineage>
</organism>
<evidence type="ECO:0000256" key="1">
    <source>
        <dbReference type="SAM" id="Coils"/>
    </source>
</evidence>
<keyword evidence="1" id="KW-0175">Coiled coil</keyword>
<feature type="coiled-coil region" evidence="1">
    <location>
        <begin position="899"/>
        <end position="961"/>
    </location>
</feature>
<feature type="compositionally biased region" description="Low complexity" evidence="2">
    <location>
        <begin position="1502"/>
        <end position="1514"/>
    </location>
</feature>
<feature type="region of interest" description="Disordered" evidence="2">
    <location>
        <begin position="1795"/>
        <end position="1818"/>
    </location>
</feature>
<keyword evidence="4" id="KW-1185">Reference proteome</keyword>
<evidence type="ECO:0000313" key="4">
    <source>
        <dbReference type="Proteomes" id="UP001363151"/>
    </source>
</evidence>
<feature type="region of interest" description="Disordered" evidence="2">
    <location>
        <begin position="441"/>
        <end position="471"/>
    </location>
</feature>
<evidence type="ECO:0000256" key="2">
    <source>
        <dbReference type="SAM" id="MobiDB-lite"/>
    </source>
</evidence>
<proteinExistence type="predicted"/>
<dbReference type="Proteomes" id="UP001363151">
    <property type="component" value="Unassembled WGS sequence"/>
</dbReference>
<protein>
    <submittedName>
        <fullName evidence="3">Uncharacterized protein</fullName>
    </submittedName>
</protein>
<sequence>MDALLGKGTAKSRFAKIRSAVRDHAVEGTASQKKKLWDVSPGAAAGSQVILIVNHGDDGGLSTPHSAALPPNVVVETVTDIAAEAFGFARACDVFADEARATSVTDEDAWQAHLKQWRSGAAARRTAKVIELATRAATLADGRGSKAGAASEGARARQRIAGFEQLYELLDQRANLGGVVATPDAVQAVLRGLAAHDYADEVASAAAAAGWKMADRSKELCSQLLRGRAPALCVALLQQEALRREDLKKQRPNALRTAAKREAFVESLYSSEVQRQKTLENVAKEPSTKGRRASAFDVESALFCTKHALSGCRHVVGLLGALAARDDAAKRVVAESGTPWLLAASAGYGATERVATAATVLNVALASSSKARECLLKRDASFEDLLALLDSSTTRLNMLGAGAVATLLRERRHRRRVPPGLAAVAFAKLAKLAAWCAEQAREPSERGSSDSEADDDSKSLDSVVNPGARGTVITPKTHRATELKKAGEARAVAAAATKAPPADAALKPRRGGQMQLWEHAAEKAEERSFDARAVIPLLQQVLFGLWAVTALLRERGPDALAALYAPPVATWVVADGERPRQRRRSSAAGRVDDARGAIDATWPETLLLVATFDHLDASFPAECAAAALAVATSWVGAGPALDAATAPPRAAVDKLCACVETSYSLEVRTACALALAHVTSAPSQSLATFQSSALDGDKRLVAVLGLEIGSAALDDAISAALFNVALHAAVGSPRSSDVLAAHVALVANRTKVLDESVEVRANRPEGFEREREETLVVSKPSPLARQGVRKLRPVDTDEDREKRREEEAAAATRSHGLRRDCLGIWALARGDHDRKVLNYLGAPATLAQVLNSDVPLYTKEAAAAALWQLAGDAVGAATMGVSINNDVKSRTGGAATKEIARLSAAAAKLEAEVLSLETRVTNPAFQRNVSEAIFDEATRALRAKQEEATRVAQTLSDLNAKIDRNVESIAAVRADYEEQKSPVPALVRLVVDRADRRRHAPARALACGALCLVARANGILCDQVAAYGEPLVACLLAAAHEPNPESGAADLPGAEDVYETMRRGFPADCVDDGVPDDKVRRASRGELALQICAVDLLFLLHDTDEGRAAIAASPDGDAALELLCCELLAHPRHYILRGVGAFRAAKLSATSTHRRLHLDDANAVLLLTATIRNHESPPSLRIHALHALLNLSTEPELQEKICHLALLPLLDCAHKADDLDDGPDAATFPARDDDDSTQNMSFVEDFLSQWNEEDKVKQRDVEARFAQSILANLSKTAEVRSMMFALQLSRGSLALHKVKKRSLEPSAAPPDFGDGTTASITDAESLRNFMRNPAMARAAKKSAERPRTSDGPARRTVKSEPFGSARPDARILRKLQRSFQQPVSRLWDAPPIDHQVVHGVDLSPPKSKQLYPGGTPNFGAPFGSVASSSRPGTAPAESLRRSPGISPPERAAVLPAHDRRRRPSKSSIMRGDDDDDHGRRSIATDLSSLTAHVRPSSPVAEALALRPRSPLRSSNRAGPLSGDGTWRDMQGDDRWGPTVLRFRKDGDFGHVDRSAAMVSSPRVVHLDRCRVRFHAPPPKLQVPPAQVGVTDVAPQKLYSNVKKAEELNRKAEGAIAGMTAAKLTEEGYYTHDDDLGDDDATAKLEEFNKKAGRGPGARGPRLCKFDRTPGARVYSGLFQEYTFAHAPGEKTADVLTLGDGGESYEHCYLYYQSHVVAEASDPGVAVPPRAPGALGELWQAAPPTQPPAVPDGDSNPRSHNPLMDALPEMKRHALVLCASSGVYGGIPAEPMTVHVKQHAKAPEPEPEPEAAPEPEPEKPAWKLETSMFAPRLKEADSRQFLDAENVLAKALACDWRMVLAEDRFHKFVRKMDEGVKGGESIDDELEDIRKAFAGRYATVLRLFDYYCACSSILTKAAFSISQNSYNLMLQETGIPDETTACTFDECKKVFIVCNFEADKKSEQSDMNEDKALMRYEFIECLVRMAHARFKKDIDDVSECVDALFDDVVLRNVTPESILDTDDFRRDRLYFEEVEDGFKPHLKPLRIVYDKYAMLKPDGGRPSFSLMEWVTVLNDGRLIGDELTVREARLCFFWSRMVVADEVKSRHKFMTLSWVEFLEALARVADMTNVPTDEMVADCGAINMIDYEFKVQKMLPEEREKFSERRPSADLLAPKTRPLGNKVDKLCKSLLGYISCAHNGVIQHGGKRARLIGTYITEAQFKEIM</sequence>